<protein>
    <submittedName>
        <fullName evidence="2">Uncharacterized protein</fullName>
    </submittedName>
</protein>
<organism evidence="2 3">
    <name type="scientific">Pinctada imbricata</name>
    <name type="common">Atlantic pearl-oyster</name>
    <name type="synonym">Pinctada martensii</name>
    <dbReference type="NCBI Taxonomy" id="66713"/>
    <lineage>
        <taxon>Eukaryota</taxon>
        <taxon>Metazoa</taxon>
        <taxon>Spiralia</taxon>
        <taxon>Lophotrochozoa</taxon>
        <taxon>Mollusca</taxon>
        <taxon>Bivalvia</taxon>
        <taxon>Autobranchia</taxon>
        <taxon>Pteriomorphia</taxon>
        <taxon>Pterioida</taxon>
        <taxon>Pterioidea</taxon>
        <taxon>Pteriidae</taxon>
        <taxon>Pinctada</taxon>
    </lineage>
</organism>
<evidence type="ECO:0000313" key="2">
    <source>
        <dbReference type="EMBL" id="KAK3085301.1"/>
    </source>
</evidence>
<accession>A0AA88XH86</accession>
<feature type="region of interest" description="Disordered" evidence="1">
    <location>
        <begin position="294"/>
        <end position="376"/>
    </location>
</feature>
<feature type="compositionally biased region" description="Basic and acidic residues" evidence="1">
    <location>
        <begin position="351"/>
        <end position="370"/>
    </location>
</feature>
<feature type="compositionally biased region" description="Basic and acidic residues" evidence="1">
    <location>
        <begin position="166"/>
        <end position="180"/>
    </location>
</feature>
<evidence type="ECO:0000256" key="1">
    <source>
        <dbReference type="SAM" id="MobiDB-lite"/>
    </source>
</evidence>
<dbReference type="Proteomes" id="UP001186944">
    <property type="component" value="Unassembled WGS sequence"/>
</dbReference>
<name>A0AA88XH86_PINIB</name>
<reference evidence="2" key="1">
    <citation type="submission" date="2019-08" db="EMBL/GenBank/DDBJ databases">
        <title>The improved chromosome-level genome for the pearl oyster Pinctada fucata martensii using PacBio sequencing and Hi-C.</title>
        <authorList>
            <person name="Zheng Z."/>
        </authorList>
    </citation>
    <scope>NUCLEOTIDE SEQUENCE</scope>
    <source>
        <strain evidence="2">ZZ-2019</strain>
        <tissue evidence="2">Adductor muscle</tissue>
    </source>
</reference>
<feature type="compositionally biased region" description="Basic and acidic residues" evidence="1">
    <location>
        <begin position="7"/>
        <end position="34"/>
    </location>
</feature>
<dbReference type="AlphaFoldDB" id="A0AA88XH86"/>
<gene>
    <name evidence="2" type="ORF">FSP39_001263</name>
</gene>
<comment type="caution">
    <text evidence="2">The sequence shown here is derived from an EMBL/GenBank/DDBJ whole genome shotgun (WGS) entry which is preliminary data.</text>
</comment>
<keyword evidence="3" id="KW-1185">Reference proteome</keyword>
<feature type="compositionally biased region" description="Basic and acidic residues" evidence="1">
    <location>
        <begin position="324"/>
        <end position="335"/>
    </location>
</feature>
<dbReference type="EMBL" id="VSWD01000012">
    <property type="protein sequence ID" value="KAK3085301.1"/>
    <property type="molecule type" value="Genomic_DNA"/>
</dbReference>
<evidence type="ECO:0000313" key="3">
    <source>
        <dbReference type="Proteomes" id="UP001186944"/>
    </source>
</evidence>
<proteinExistence type="predicted"/>
<feature type="region of interest" description="Disordered" evidence="1">
    <location>
        <begin position="1"/>
        <end position="35"/>
    </location>
</feature>
<feature type="compositionally biased region" description="Polar residues" evidence="1">
    <location>
        <begin position="181"/>
        <end position="194"/>
    </location>
</feature>
<sequence length="639" mass="72360">MGGGGRRQLEGGRREGEVIGGGRRERDRGEKERNVQAAERIFRKIVHPGLDSLRLVDRNGLPIQSPTCSLRQRSFVLSPRGVPTKVTSHMYSGRSSHIARYSDGFSRVGTPEYYGEDSLVMPSNFGTVKSAPQYGPSQYGMPQRSTPNRAFPSKASRNGYVPKSATVEREVNSSLEDKRFSQSAGSRNSRWTMSSQNLRLEKELSDVATSRTLKRNAEILSHRVDRMYFMSGNSMNLKPRYQVDDDELKQLRDLAKSRQSSTRQHRRPHFDDNFEIILEDDDEIYDDLARTVHPSIDSDGISLNNEKKPNDQEEAEPIGPCTSFEEKTTPPEVREITSPFIQSDSESENEIVPREIDNESEEDLNKCNEDDLKDDSEIEIQTPDEFLITKSSDNFSRIQISNEDGVLKGKSRVKETLVEPSIENLHVLGSDDRLRCVSPESGIESDESVEIESRDSRLSTFRSDGDSLKDKARPVSRIEILNANLDGAIVNILDILQYENNKPTTDNCMLNLWRNFPTRNRLKSTDDRKSSHVTEQLGKKMGLRKYIKVDKVRMYRKGCDMCGKSKTAAKSRQNVGKCLLQEFPVRKPSPTSLHQNPVECECRKSYPGVGPNLQIEGTPVPIYEIVNSYVDKEIKSKLL</sequence>
<feature type="region of interest" description="Disordered" evidence="1">
    <location>
        <begin position="135"/>
        <end position="194"/>
    </location>
</feature>